<dbReference type="InterPro" id="IPR022310">
    <property type="entry name" value="NAD/GMP_synthase"/>
</dbReference>
<feature type="binding site" evidence="7">
    <location>
        <begin position="296"/>
        <end position="303"/>
    </location>
    <ligand>
        <name>ATP</name>
        <dbReference type="ChEBI" id="CHEBI:30616"/>
    </ligand>
</feature>
<accession>A0A5C5X854</accession>
<evidence type="ECO:0000313" key="12">
    <source>
        <dbReference type="Proteomes" id="UP000317243"/>
    </source>
</evidence>
<sequence>MKVTIAQINPIVGDIAGNSEKIRQAAQLAKREGAQLLVTPELAICGYPPKDLLLRSGFVEACDAAVSQLADEASAEFGILVGHPTHSGNQDARPYNAATLLAEGNCKQTVHKSLLPNYDVFDEERYFSPDTNPEPMTFLGKRLGVHICEDAWYGEPGTFYHLPPLEREDPVRLLADQGADLFFNLSASPFEVDKFSRRCRIIRQHVSTHQRPVIFVNQVGGNDDLVFDGRSFVLDSNGRLASILEGFREQTVTVDLDHLTSADSVIDSREKQLFEALTMGLADYAMKSGFTDCVLGLSGGIDSAVAAAIAAEALGGEHVHALLMPSRFSSEHSLSDSWELARNYQLDAQEIPIDAIHRAYESTVVVGDDLSSAPLGLADQNLQARIRGAMVMTRSNTHGWLPIATGNKSELAVGYCTLYGDMCGGFAALCDVYKQDVYGIARYINKTAEREMIPSNIIEKAPSAELAPDQFDQDSLPPYPVLDAILYGLIEQNRNPAEMVGEFPEETVRWVVQKLDRNEFKRWQIPPGVKVTQTAFGTGRRMPMAARGFTGMK</sequence>
<comment type="similarity">
    <text evidence="9">Belongs to the NAD synthetase family.</text>
</comment>
<dbReference type="GO" id="GO:0005737">
    <property type="term" value="C:cytoplasm"/>
    <property type="evidence" value="ECO:0007669"/>
    <property type="project" value="InterPro"/>
</dbReference>
<dbReference type="NCBIfam" id="NF010588">
    <property type="entry name" value="PRK13981.1"/>
    <property type="match status" value="1"/>
</dbReference>
<feature type="binding site" evidence="7">
    <location>
        <position position="194"/>
    </location>
    <ligand>
        <name>L-glutamine</name>
        <dbReference type="ChEBI" id="CHEBI:58359"/>
    </ligand>
</feature>
<feature type="active site" description="Nucleophile; for glutaminase activity" evidence="7">
    <location>
        <position position="148"/>
    </location>
</feature>
<dbReference type="InterPro" id="IPR036526">
    <property type="entry name" value="C-N_Hydrolase_sf"/>
</dbReference>
<reference evidence="11 12" key="1">
    <citation type="submission" date="2019-02" db="EMBL/GenBank/DDBJ databases">
        <title>Deep-cultivation of Planctomycetes and their phenomic and genomic characterization uncovers novel biology.</title>
        <authorList>
            <person name="Wiegand S."/>
            <person name="Jogler M."/>
            <person name="Boedeker C."/>
            <person name="Pinto D."/>
            <person name="Vollmers J."/>
            <person name="Rivas-Marin E."/>
            <person name="Kohn T."/>
            <person name="Peeters S.H."/>
            <person name="Heuer A."/>
            <person name="Rast P."/>
            <person name="Oberbeckmann S."/>
            <person name="Bunk B."/>
            <person name="Jeske O."/>
            <person name="Meyerdierks A."/>
            <person name="Storesund J.E."/>
            <person name="Kallscheuer N."/>
            <person name="Luecker S."/>
            <person name="Lage O.M."/>
            <person name="Pohl T."/>
            <person name="Merkel B.J."/>
            <person name="Hornburger P."/>
            <person name="Mueller R.-W."/>
            <person name="Bruemmer F."/>
            <person name="Labrenz M."/>
            <person name="Spormann A.M."/>
            <person name="Op Den Camp H."/>
            <person name="Overmann J."/>
            <person name="Amann R."/>
            <person name="Jetten M.S.M."/>
            <person name="Mascher T."/>
            <person name="Medema M.H."/>
            <person name="Devos D.P."/>
            <person name="Kaster A.-K."/>
            <person name="Ovreas L."/>
            <person name="Rohde M."/>
            <person name="Galperin M.Y."/>
            <person name="Jogler C."/>
        </authorList>
    </citation>
    <scope>NUCLEOTIDE SEQUENCE [LARGE SCALE GENOMIC DNA]</scope>
    <source>
        <strain evidence="11 12">KOR42</strain>
    </source>
</reference>
<evidence type="ECO:0000256" key="7">
    <source>
        <dbReference type="HAMAP-Rule" id="MF_02090"/>
    </source>
</evidence>
<dbReference type="CDD" id="cd00553">
    <property type="entry name" value="NAD_synthase"/>
    <property type="match status" value="1"/>
</dbReference>
<dbReference type="AlphaFoldDB" id="A0A5C5X854"/>
<comment type="caution">
    <text evidence="11">The sequence shown here is derived from an EMBL/GenBank/DDBJ whole genome shotgun (WGS) entry which is preliminary data.</text>
</comment>
<dbReference type="PIRSF" id="PIRSF006630">
    <property type="entry name" value="NADS_GAT"/>
    <property type="match status" value="1"/>
</dbReference>
<feature type="binding site" evidence="7">
    <location>
        <position position="381"/>
    </location>
    <ligand>
        <name>deamido-NAD(+)</name>
        <dbReference type="ChEBI" id="CHEBI:58437"/>
        <note>ligand shared between two neighboring subunits</note>
    </ligand>
</feature>
<evidence type="ECO:0000256" key="9">
    <source>
        <dbReference type="RuleBase" id="RU003811"/>
    </source>
</evidence>
<feature type="binding site" evidence="7">
    <location>
        <position position="188"/>
    </location>
    <ligand>
        <name>L-glutamine</name>
        <dbReference type="ChEBI" id="CHEBI:58359"/>
    </ligand>
</feature>
<comment type="similarity">
    <text evidence="2 7 8">In the C-terminal section; belongs to the NAD synthetase family.</text>
</comment>
<gene>
    <name evidence="7 11" type="primary">nadE</name>
    <name evidence="11" type="ORF">KOR42_19010</name>
</gene>
<dbReference type="GO" id="GO:0005524">
    <property type="term" value="F:ATP binding"/>
    <property type="evidence" value="ECO:0007669"/>
    <property type="project" value="UniProtKB-UniRule"/>
</dbReference>
<feature type="binding site" evidence="7">
    <location>
        <position position="118"/>
    </location>
    <ligand>
        <name>L-glutamine</name>
        <dbReference type="ChEBI" id="CHEBI:58359"/>
    </ligand>
</feature>
<dbReference type="EC" id="6.3.5.1" evidence="7 8"/>
<dbReference type="GO" id="GO:0003952">
    <property type="term" value="F:NAD+ synthase (glutamine-hydrolyzing) activity"/>
    <property type="evidence" value="ECO:0007669"/>
    <property type="project" value="UniProtKB-UniRule"/>
</dbReference>
<feature type="binding site" evidence="7">
    <location>
        <position position="405"/>
    </location>
    <ligand>
        <name>ATP</name>
        <dbReference type="ChEBI" id="CHEBI:30616"/>
    </ligand>
</feature>
<dbReference type="SUPFAM" id="SSF52402">
    <property type="entry name" value="Adenine nucleotide alpha hydrolases-like"/>
    <property type="match status" value="1"/>
</dbReference>
<comment type="caution">
    <text evidence="7">Lacks conserved residue(s) required for the propagation of feature annotation.</text>
</comment>
<dbReference type="Pfam" id="PF00795">
    <property type="entry name" value="CN_hydrolase"/>
    <property type="match status" value="1"/>
</dbReference>
<evidence type="ECO:0000256" key="4">
    <source>
        <dbReference type="ARBA" id="ARBA00022741"/>
    </source>
</evidence>
<comment type="catalytic activity">
    <reaction evidence="7 8">
        <text>deamido-NAD(+) + L-glutamine + ATP + H2O = L-glutamate + AMP + diphosphate + NAD(+) + H(+)</text>
        <dbReference type="Rhea" id="RHEA:24384"/>
        <dbReference type="ChEBI" id="CHEBI:15377"/>
        <dbReference type="ChEBI" id="CHEBI:15378"/>
        <dbReference type="ChEBI" id="CHEBI:29985"/>
        <dbReference type="ChEBI" id="CHEBI:30616"/>
        <dbReference type="ChEBI" id="CHEBI:33019"/>
        <dbReference type="ChEBI" id="CHEBI:57540"/>
        <dbReference type="ChEBI" id="CHEBI:58359"/>
        <dbReference type="ChEBI" id="CHEBI:58437"/>
        <dbReference type="ChEBI" id="CHEBI:456215"/>
        <dbReference type="EC" id="6.3.5.1"/>
    </reaction>
</comment>
<dbReference type="PROSITE" id="PS50263">
    <property type="entry name" value="CN_HYDROLASE"/>
    <property type="match status" value="1"/>
</dbReference>
<dbReference type="FunFam" id="3.40.50.620:FF:000106">
    <property type="entry name" value="Glutamine-dependent NAD(+) synthetase"/>
    <property type="match status" value="1"/>
</dbReference>
<dbReference type="UniPathway" id="UPA00253">
    <property type="reaction ID" value="UER00334"/>
</dbReference>
<proteinExistence type="inferred from homology"/>
<dbReference type="Gene3D" id="3.40.50.620">
    <property type="entry name" value="HUPs"/>
    <property type="match status" value="1"/>
</dbReference>
<keyword evidence="4 7" id="KW-0547">Nucleotide-binding</keyword>
<keyword evidence="5 7" id="KW-0067">ATP-binding</keyword>
<feature type="binding site" evidence="7">
    <location>
        <position position="410"/>
    </location>
    <ligand>
        <name>deamido-NAD(+)</name>
        <dbReference type="ChEBI" id="CHEBI:58437"/>
        <note>ligand shared between two neighboring subunits</note>
    </ligand>
</feature>
<dbReference type="NCBIfam" id="TIGR00552">
    <property type="entry name" value="nadE"/>
    <property type="match status" value="1"/>
</dbReference>
<dbReference type="EMBL" id="SIHI01000001">
    <property type="protein sequence ID" value="TWT58521.1"/>
    <property type="molecule type" value="Genomic_DNA"/>
</dbReference>
<evidence type="ECO:0000313" key="11">
    <source>
        <dbReference type="EMBL" id="TWT58521.1"/>
    </source>
</evidence>
<comment type="pathway">
    <text evidence="1 7 8">Cofactor biosynthesis; NAD(+) biosynthesis; NAD(+) from deamido-NAD(+) (L-Gln route): step 1/1.</text>
</comment>
<dbReference type="InterPro" id="IPR003010">
    <property type="entry name" value="C-N_Hydrolase"/>
</dbReference>
<dbReference type="PANTHER" id="PTHR23090:SF9">
    <property type="entry name" value="GLUTAMINE-DEPENDENT NAD(+) SYNTHETASE"/>
    <property type="match status" value="1"/>
</dbReference>
<dbReference type="InterPro" id="IPR003694">
    <property type="entry name" value="NAD_synthase"/>
</dbReference>
<dbReference type="RefSeq" id="WP_146508971.1">
    <property type="nucleotide sequence ID" value="NZ_SIHI01000001.1"/>
</dbReference>
<comment type="function">
    <text evidence="7">Catalyzes the ATP-dependent amidation of deamido-NAD to form NAD. Uses L-glutamine as a nitrogen source.</text>
</comment>
<dbReference type="CDD" id="cd07570">
    <property type="entry name" value="GAT_Gln-NAD-synth"/>
    <property type="match status" value="1"/>
</dbReference>
<evidence type="ECO:0000256" key="3">
    <source>
        <dbReference type="ARBA" id="ARBA00022598"/>
    </source>
</evidence>
<dbReference type="HAMAP" id="MF_02090">
    <property type="entry name" value="NadE_glutamine_dep"/>
    <property type="match status" value="1"/>
</dbReference>
<dbReference type="OrthoDB" id="9803818at2"/>
<dbReference type="Pfam" id="PF02540">
    <property type="entry name" value="NAD_synthase"/>
    <property type="match status" value="1"/>
</dbReference>
<feature type="domain" description="CN hydrolase" evidence="10">
    <location>
        <begin position="1"/>
        <end position="258"/>
    </location>
</feature>
<keyword evidence="3 7" id="KW-0436">Ligase</keyword>
<evidence type="ECO:0000259" key="10">
    <source>
        <dbReference type="PROSITE" id="PS50263"/>
    </source>
</evidence>
<protein>
    <recommendedName>
        <fullName evidence="7 8">Glutamine-dependent NAD(+) synthetase</fullName>
        <ecNumber evidence="7 8">6.3.5.1</ecNumber>
    </recommendedName>
    <alternativeName>
        <fullName evidence="7 8">NAD(+) synthase [glutamine-hydrolyzing]</fullName>
    </alternativeName>
</protein>
<organism evidence="11 12">
    <name type="scientific">Thalassoglobus neptunius</name>
    <dbReference type="NCBI Taxonomy" id="1938619"/>
    <lineage>
        <taxon>Bacteria</taxon>
        <taxon>Pseudomonadati</taxon>
        <taxon>Planctomycetota</taxon>
        <taxon>Planctomycetia</taxon>
        <taxon>Planctomycetales</taxon>
        <taxon>Planctomycetaceae</taxon>
        <taxon>Thalassoglobus</taxon>
    </lineage>
</organism>
<dbReference type="InterPro" id="IPR014729">
    <property type="entry name" value="Rossmann-like_a/b/a_fold"/>
</dbReference>
<keyword evidence="6 7" id="KW-0520">NAD</keyword>
<dbReference type="GO" id="GO:0004359">
    <property type="term" value="F:glutaminase activity"/>
    <property type="evidence" value="ECO:0007669"/>
    <property type="project" value="InterPro"/>
</dbReference>
<dbReference type="InterPro" id="IPR014445">
    <property type="entry name" value="Gln-dep_NAD_synthase"/>
</dbReference>
<dbReference type="GO" id="GO:0009435">
    <property type="term" value="P:NAD+ biosynthetic process"/>
    <property type="evidence" value="ECO:0007669"/>
    <property type="project" value="UniProtKB-UniRule"/>
</dbReference>
<dbReference type="Gene3D" id="3.60.110.10">
    <property type="entry name" value="Carbon-nitrogen hydrolase"/>
    <property type="match status" value="1"/>
</dbReference>
<feature type="binding site" evidence="7">
    <location>
        <position position="521"/>
    </location>
    <ligand>
        <name>deamido-NAD(+)</name>
        <dbReference type="ChEBI" id="CHEBI:58437"/>
        <note>ligand shared between two neighboring subunits</note>
    </ligand>
</feature>
<dbReference type="GO" id="GO:0008795">
    <property type="term" value="F:NAD+ synthase activity"/>
    <property type="evidence" value="ECO:0007669"/>
    <property type="project" value="UniProtKB-UniRule"/>
</dbReference>
<feature type="active site" description="For glutaminase activity" evidence="7">
    <location>
        <position position="112"/>
    </location>
</feature>
<dbReference type="SUPFAM" id="SSF56317">
    <property type="entry name" value="Carbon-nitrogen hydrolase"/>
    <property type="match status" value="1"/>
</dbReference>
<name>A0A5C5X854_9PLAN</name>
<dbReference type="PANTHER" id="PTHR23090">
    <property type="entry name" value="NH 3 /GLUTAMINE-DEPENDENT NAD + SYNTHETASE"/>
    <property type="match status" value="1"/>
</dbReference>
<evidence type="ECO:0000256" key="6">
    <source>
        <dbReference type="ARBA" id="ARBA00023027"/>
    </source>
</evidence>
<dbReference type="Proteomes" id="UP000317243">
    <property type="component" value="Unassembled WGS sequence"/>
</dbReference>
<evidence type="ECO:0000256" key="1">
    <source>
        <dbReference type="ARBA" id="ARBA00005188"/>
    </source>
</evidence>
<feature type="active site" description="Proton acceptor; for glutaminase activity" evidence="7">
    <location>
        <position position="41"/>
    </location>
</feature>
<evidence type="ECO:0000256" key="2">
    <source>
        <dbReference type="ARBA" id="ARBA00007145"/>
    </source>
</evidence>
<evidence type="ECO:0000256" key="8">
    <source>
        <dbReference type="PIRNR" id="PIRNR006630"/>
    </source>
</evidence>
<keyword evidence="12" id="KW-1185">Reference proteome</keyword>
<evidence type="ECO:0000256" key="5">
    <source>
        <dbReference type="ARBA" id="ARBA00022840"/>
    </source>
</evidence>